<dbReference type="Gene3D" id="1.10.10.10">
    <property type="entry name" value="Winged helix-like DNA-binding domain superfamily/Winged helix DNA-binding domain"/>
    <property type="match status" value="1"/>
</dbReference>
<dbReference type="AlphaFoldDB" id="A0A518RHG2"/>
<dbReference type="SUPFAM" id="SSF88659">
    <property type="entry name" value="Sigma3 and sigma4 domains of RNA polymerase sigma factors"/>
    <property type="match status" value="1"/>
</dbReference>
<dbReference type="PANTHER" id="PTHR43133:SF63">
    <property type="entry name" value="RNA POLYMERASE SIGMA FACTOR FECI-RELATED"/>
    <property type="match status" value="1"/>
</dbReference>
<evidence type="ECO:0000313" key="8">
    <source>
        <dbReference type="Proteomes" id="UP000318055"/>
    </source>
</evidence>
<dbReference type="CDD" id="cd06171">
    <property type="entry name" value="Sigma70_r4"/>
    <property type="match status" value="1"/>
</dbReference>
<dbReference type="Proteomes" id="UP000318055">
    <property type="component" value="Chromosome"/>
</dbReference>
<evidence type="ECO:0000256" key="4">
    <source>
        <dbReference type="ARBA" id="ARBA00023163"/>
    </source>
</evidence>
<accession>A0A518RHG2</accession>
<evidence type="ECO:0000256" key="2">
    <source>
        <dbReference type="ARBA" id="ARBA00023015"/>
    </source>
</evidence>
<dbReference type="InterPro" id="IPR013324">
    <property type="entry name" value="RNA_pol_sigma_r3/r4-like"/>
</dbReference>
<name>A0A518RHG2_9SPHN</name>
<evidence type="ECO:0000259" key="6">
    <source>
        <dbReference type="Pfam" id="PF08281"/>
    </source>
</evidence>
<dbReference type="GO" id="GO:0016987">
    <property type="term" value="F:sigma factor activity"/>
    <property type="evidence" value="ECO:0007669"/>
    <property type="project" value="UniProtKB-KW"/>
</dbReference>
<keyword evidence="4" id="KW-0804">Transcription</keyword>
<dbReference type="Gene3D" id="1.10.1740.10">
    <property type="match status" value="1"/>
</dbReference>
<dbReference type="InterPro" id="IPR013249">
    <property type="entry name" value="RNA_pol_sigma70_r4_t2"/>
</dbReference>
<comment type="similarity">
    <text evidence="1">Belongs to the sigma-70 factor family. ECF subfamily.</text>
</comment>
<dbReference type="InterPro" id="IPR013325">
    <property type="entry name" value="RNA_pol_sigma_r2"/>
</dbReference>
<dbReference type="KEGG" id="ssua:FPZ54_13265"/>
<evidence type="ECO:0000256" key="1">
    <source>
        <dbReference type="ARBA" id="ARBA00010641"/>
    </source>
</evidence>
<dbReference type="OrthoDB" id="7620544at2"/>
<dbReference type="Pfam" id="PF04542">
    <property type="entry name" value="Sigma70_r2"/>
    <property type="match status" value="1"/>
</dbReference>
<dbReference type="NCBIfam" id="TIGR02937">
    <property type="entry name" value="sigma70-ECF"/>
    <property type="match status" value="1"/>
</dbReference>
<feature type="domain" description="RNA polymerase sigma factor 70 region 4 type 2" evidence="6">
    <location>
        <begin position="155"/>
        <end position="207"/>
    </location>
</feature>
<proteinExistence type="inferred from homology"/>
<gene>
    <name evidence="7" type="ORF">FPZ54_13265</name>
</gene>
<reference evidence="7 8" key="1">
    <citation type="submission" date="2019-07" db="EMBL/GenBank/DDBJ databases">
        <title>Sphingomonas alkalisoli sp. nov., isolated from rhizosphere soil of Suaedae salsa.</title>
        <authorList>
            <person name="Zhang H."/>
            <person name="Xu L."/>
            <person name="Zhang J.-X."/>
            <person name="Sun J.-Q."/>
        </authorList>
    </citation>
    <scope>NUCLEOTIDE SEQUENCE [LARGE SCALE GENOMIC DNA]</scope>
    <source>
        <strain evidence="7 8">XS-10</strain>
    </source>
</reference>
<evidence type="ECO:0000259" key="5">
    <source>
        <dbReference type="Pfam" id="PF04542"/>
    </source>
</evidence>
<evidence type="ECO:0000256" key="3">
    <source>
        <dbReference type="ARBA" id="ARBA00023082"/>
    </source>
</evidence>
<dbReference type="InterPro" id="IPR039425">
    <property type="entry name" value="RNA_pol_sigma-70-like"/>
</dbReference>
<protein>
    <submittedName>
        <fullName evidence="7">Sigma-70 family RNA polymerase sigma factor</fullName>
    </submittedName>
</protein>
<keyword evidence="3" id="KW-0731">Sigma factor</keyword>
<dbReference type="PANTHER" id="PTHR43133">
    <property type="entry name" value="RNA POLYMERASE ECF-TYPE SIGMA FACTO"/>
    <property type="match status" value="1"/>
</dbReference>
<organism evidence="7 8">
    <name type="scientific">Sphingomonas suaedae</name>
    <dbReference type="NCBI Taxonomy" id="2599297"/>
    <lineage>
        <taxon>Bacteria</taxon>
        <taxon>Pseudomonadati</taxon>
        <taxon>Pseudomonadota</taxon>
        <taxon>Alphaproteobacteria</taxon>
        <taxon>Sphingomonadales</taxon>
        <taxon>Sphingomonadaceae</taxon>
        <taxon>Sphingomonas</taxon>
    </lineage>
</organism>
<dbReference type="SUPFAM" id="SSF88946">
    <property type="entry name" value="Sigma2 domain of RNA polymerase sigma factors"/>
    <property type="match status" value="1"/>
</dbReference>
<dbReference type="Pfam" id="PF08281">
    <property type="entry name" value="Sigma70_r4_2"/>
    <property type="match status" value="1"/>
</dbReference>
<dbReference type="GO" id="GO:0006352">
    <property type="term" value="P:DNA-templated transcription initiation"/>
    <property type="evidence" value="ECO:0007669"/>
    <property type="project" value="InterPro"/>
</dbReference>
<feature type="domain" description="RNA polymerase sigma-70 region 2" evidence="5">
    <location>
        <begin position="66"/>
        <end position="121"/>
    </location>
</feature>
<dbReference type="GO" id="GO:0003677">
    <property type="term" value="F:DNA binding"/>
    <property type="evidence" value="ECO:0007669"/>
    <property type="project" value="InterPro"/>
</dbReference>
<dbReference type="InterPro" id="IPR014284">
    <property type="entry name" value="RNA_pol_sigma-70_dom"/>
</dbReference>
<evidence type="ECO:0000313" key="7">
    <source>
        <dbReference type="EMBL" id="QDX26880.1"/>
    </source>
</evidence>
<dbReference type="InterPro" id="IPR007627">
    <property type="entry name" value="RNA_pol_sigma70_r2"/>
</dbReference>
<dbReference type="InterPro" id="IPR036388">
    <property type="entry name" value="WH-like_DNA-bd_sf"/>
</dbReference>
<keyword evidence="2" id="KW-0805">Transcription regulation</keyword>
<dbReference type="EMBL" id="CP042239">
    <property type="protein sequence ID" value="QDX26880.1"/>
    <property type="molecule type" value="Genomic_DNA"/>
</dbReference>
<sequence>MFPNMFSTPGLGPVLPRYRRRPYAWWIAFEAGASVVTGPVTTPPCSTGEGSGTRLDILFRDQRISLMRYFTRNRASQADAEDLAQEAFLRLAHADRGATEIAQPTAYLRQIGRNLMRDHVKAPAHRHEFGSPEMVDEAISEANELGRLEARDRLRRVEAALGRLKPKTRNIFLAHRLDGMTYGEIAERTGLSVKGVEKQMSKAIAQLGRALDRNG</sequence>
<keyword evidence="8" id="KW-1185">Reference proteome</keyword>